<dbReference type="CDD" id="cd14385">
    <property type="entry name" value="UBA1_spUBP14_like"/>
    <property type="match status" value="1"/>
</dbReference>
<keyword evidence="6 15" id="KW-0863">Zinc-finger</keyword>
<dbReference type="OrthoDB" id="361536at2759"/>
<feature type="binding site" evidence="14">
    <location>
        <position position="197"/>
    </location>
    <ligand>
        <name>Zn(2+)</name>
        <dbReference type="ChEBI" id="CHEBI:29105"/>
    </ligand>
</feature>
<keyword evidence="10 11" id="KW-0862">Zinc</keyword>
<dbReference type="Proteomes" id="UP000662931">
    <property type="component" value="Chromosome 1"/>
</dbReference>
<dbReference type="AlphaFoldDB" id="A0A875RNE0"/>
<dbReference type="InterPro" id="IPR033864">
    <property type="entry name" value="UBA2_scUBP14-like"/>
</dbReference>
<dbReference type="PROSITE" id="PS50271">
    <property type="entry name" value="ZF_UBP"/>
    <property type="match status" value="1"/>
</dbReference>
<dbReference type="SUPFAM" id="SSF46934">
    <property type="entry name" value="UBA-like"/>
    <property type="match status" value="1"/>
</dbReference>
<dbReference type="Pfam" id="PF00443">
    <property type="entry name" value="UCH"/>
    <property type="match status" value="1"/>
</dbReference>
<dbReference type="SUPFAM" id="SSF57850">
    <property type="entry name" value="RING/U-box"/>
    <property type="match status" value="1"/>
</dbReference>
<evidence type="ECO:0000256" key="5">
    <source>
        <dbReference type="ARBA" id="ARBA00022737"/>
    </source>
</evidence>
<dbReference type="GO" id="GO:0006508">
    <property type="term" value="P:proteolysis"/>
    <property type="evidence" value="ECO:0007669"/>
    <property type="project" value="UniProtKB-KW"/>
</dbReference>
<dbReference type="InterPro" id="IPR050164">
    <property type="entry name" value="Peptidase_C19"/>
</dbReference>
<organism evidence="20 21">
    <name type="scientific">Eeniella nana</name>
    <name type="common">Yeast</name>
    <name type="synonym">Brettanomyces nanus</name>
    <dbReference type="NCBI Taxonomy" id="13502"/>
    <lineage>
        <taxon>Eukaryota</taxon>
        <taxon>Fungi</taxon>
        <taxon>Dikarya</taxon>
        <taxon>Ascomycota</taxon>
        <taxon>Saccharomycotina</taxon>
        <taxon>Pichiomycetes</taxon>
        <taxon>Pichiales</taxon>
        <taxon>Pichiaceae</taxon>
        <taxon>Brettanomyces</taxon>
    </lineage>
</organism>
<dbReference type="GO" id="GO:0008270">
    <property type="term" value="F:zinc ion binding"/>
    <property type="evidence" value="ECO:0007669"/>
    <property type="project" value="UniProtKB-UniRule"/>
</dbReference>
<dbReference type="Pfam" id="PF02148">
    <property type="entry name" value="zf-UBP"/>
    <property type="match status" value="1"/>
</dbReference>
<evidence type="ECO:0000256" key="7">
    <source>
        <dbReference type="ARBA" id="ARBA00022786"/>
    </source>
</evidence>
<name>A0A875RNE0_EENNA</name>
<dbReference type="PROSITE" id="PS50235">
    <property type="entry name" value="USP_3"/>
    <property type="match status" value="1"/>
</dbReference>
<evidence type="ECO:0000259" key="17">
    <source>
        <dbReference type="PROSITE" id="PS50030"/>
    </source>
</evidence>
<gene>
    <name evidence="20" type="ORF">FOA43_000831</name>
</gene>
<dbReference type="PROSITE" id="PS50030">
    <property type="entry name" value="UBA"/>
    <property type="match status" value="2"/>
</dbReference>
<feature type="binding site" evidence="13">
    <location>
        <position position="238"/>
    </location>
    <ligand>
        <name>substrate</name>
    </ligand>
</feature>
<evidence type="ECO:0000256" key="9">
    <source>
        <dbReference type="ARBA" id="ARBA00022807"/>
    </source>
</evidence>
<dbReference type="PANTHER" id="PTHR24006">
    <property type="entry name" value="UBIQUITIN CARBOXYL-TERMINAL HYDROLASE"/>
    <property type="match status" value="1"/>
</dbReference>
<evidence type="ECO:0000256" key="3">
    <source>
        <dbReference type="ARBA" id="ARBA00022670"/>
    </source>
</evidence>
<keyword evidence="9 11" id="KW-0788">Thiol protease</keyword>
<evidence type="ECO:0000313" key="21">
    <source>
        <dbReference type="Proteomes" id="UP000662931"/>
    </source>
</evidence>
<dbReference type="KEGG" id="bnn:FOA43_000831"/>
<evidence type="ECO:0000256" key="14">
    <source>
        <dbReference type="PIRSR" id="PIRSR016308-3"/>
    </source>
</evidence>
<comment type="similarity">
    <text evidence="2 11 16">Belongs to the peptidase C19 family.</text>
</comment>
<evidence type="ECO:0000259" key="18">
    <source>
        <dbReference type="PROSITE" id="PS50235"/>
    </source>
</evidence>
<evidence type="ECO:0000256" key="11">
    <source>
        <dbReference type="PIRNR" id="PIRNR016308"/>
    </source>
</evidence>
<keyword evidence="5" id="KW-0677">Repeat</keyword>
<dbReference type="GO" id="GO:0016579">
    <property type="term" value="P:protein deubiquitination"/>
    <property type="evidence" value="ECO:0007669"/>
    <property type="project" value="InterPro"/>
</dbReference>
<keyword evidence="21" id="KW-1185">Reference proteome</keyword>
<accession>A0A875RNE0</accession>
<dbReference type="InterPro" id="IPR018200">
    <property type="entry name" value="USP_CS"/>
</dbReference>
<dbReference type="CDD" id="cd02658">
    <property type="entry name" value="Peptidase_C19B"/>
    <property type="match status" value="1"/>
</dbReference>
<evidence type="ECO:0000259" key="19">
    <source>
        <dbReference type="PROSITE" id="PS50271"/>
    </source>
</evidence>
<dbReference type="CDD" id="cd14298">
    <property type="entry name" value="UBA2_scUBP14_like"/>
    <property type="match status" value="1"/>
</dbReference>
<feature type="binding site" evidence="13">
    <location>
        <position position="187"/>
    </location>
    <ligand>
        <name>substrate</name>
    </ligand>
</feature>
<dbReference type="GO" id="GO:0005829">
    <property type="term" value="C:cytosol"/>
    <property type="evidence" value="ECO:0007669"/>
    <property type="project" value="TreeGrafter"/>
</dbReference>
<dbReference type="PROSITE" id="PS00973">
    <property type="entry name" value="USP_2"/>
    <property type="match status" value="1"/>
</dbReference>
<evidence type="ECO:0000256" key="2">
    <source>
        <dbReference type="ARBA" id="ARBA00009085"/>
    </source>
</evidence>
<dbReference type="Pfam" id="PF17807">
    <property type="entry name" value="zf-UBP_var"/>
    <property type="match status" value="1"/>
</dbReference>
<evidence type="ECO:0000256" key="6">
    <source>
        <dbReference type="ARBA" id="ARBA00022771"/>
    </source>
</evidence>
<dbReference type="InterPro" id="IPR013083">
    <property type="entry name" value="Znf_RING/FYVE/PHD"/>
</dbReference>
<evidence type="ECO:0000256" key="16">
    <source>
        <dbReference type="RuleBase" id="RU366025"/>
    </source>
</evidence>
<dbReference type="SMART" id="SM00165">
    <property type="entry name" value="UBA"/>
    <property type="match status" value="2"/>
</dbReference>
<keyword evidence="3 11" id="KW-0645">Protease</keyword>
<dbReference type="FunFam" id="1.10.8.10:FF:000086">
    <property type="entry name" value="Ubiquitin carboxyl-terminal hydrolase"/>
    <property type="match status" value="1"/>
</dbReference>
<feature type="active site" description="Nucleophile" evidence="12">
    <location>
        <position position="313"/>
    </location>
</feature>
<keyword evidence="7 11" id="KW-0833">Ubl conjugation pathway</keyword>
<dbReference type="Gene3D" id="3.30.40.10">
    <property type="entry name" value="Zinc/RING finger domain, C3HC4 (zinc finger)"/>
    <property type="match status" value="2"/>
</dbReference>
<dbReference type="InterPro" id="IPR016652">
    <property type="entry name" value="Ubiquitinyl_hydrolase"/>
</dbReference>
<dbReference type="FunFam" id="3.30.40.10:FF:000396">
    <property type="entry name" value="Ubiquitin carboxyl-terminal hydrolase"/>
    <property type="match status" value="1"/>
</dbReference>
<dbReference type="EC" id="3.4.19.12" evidence="11 16"/>
<dbReference type="InterPro" id="IPR041432">
    <property type="entry name" value="UBP13_Znf-UBP_var"/>
</dbReference>
<dbReference type="InterPro" id="IPR038765">
    <property type="entry name" value="Papain-like_cys_pep_sf"/>
</dbReference>
<dbReference type="Gene3D" id="3.90.70.10">
    <property type="entry name" value="Cysteine proteinases"/>
    <property type="match status" value="1"/>
</dbReference>
<dbReference type="PANTHER" id="PTHR24006:SF664">
    <property type="entry name" value="UBIQUITIN CARBOXYL-TERMINAL HYDROLASE"/>
    <property type="match status" value="1"/>
</dbReference>
<feature type="domain" description="USP" evidence="18">
    <location>
        <begin position="304"/>
        <end position="782"/>
    </location>
</feature>
<evidence type="ECO:0000256" key="4">
    <source>
        <dbReference type="ARBA" id="ARBA00022723"/>
    </source>
</evidence>
<evidence type="ECO:0000256" key="15">
    <source>
        <dbReference type="PROSITE-ProRule" id="PRU00502"/>
    </source>
</evidence>
<dbReference type="SMART" id="SM00290">
    <property type="entry name" value="ZnF_UBP"/>
    <property type="match status" value="1"/>
</dbReference>
<dbReference type="GO" id="GO:0005634">
    <property type="term" value="C:nucleus"/>
    <property type="evidence" value="ECO:0007669"/>
    <property type="project" value="TreeGrafter"/>
</dbReference>
<feature type="binding site" evidence="14">
    <location>
        <position position="177"/>
    </location>
    <ligand>
        <name>Zn(2+)</name>
        <dbReference type="ChEBI" id="CHEBI:29105"/>
    </ligand>
</feature>
<feature type="domain" description="UBP-type" evidence="19">
    <location>
        <begin position="155"/>
        <end position="269"/>
    </location>
</feature>
<dbReference type="GeneID" id="62194232"/>
<feature type="binding site" evidence="14">
    <location>
        <position position="210"/>
    </location>
    <ligand>
        <name>Zn(2+)</name>
        <dbReference type="ChEBI" id="CHEBI:29105"/>
    </ligand>
</feature>
<dbReference type="Gene3D" id="1.10.8.10">
    <property type="entry name" value="DNA helicase RuvA subunit, C-terminal domain"/>
    <property type="match status" value="2"/>
</dbReference>
<comment type="catalytic activity">
    <reaction evidence="1 11 16">
        <text>Thiol-dependent hydrolysis of ester, thioester, amide, peptide and isopeptide bonds formed by the C-terminal Gly of ubiquitin (a 76-residue protein attached to proteins as an intracellular targeting signal).</text>
        <dbReference type="EC" id="3.4.19.12"/>
    </reaction>
</comment>
<feature type="binding site" evidence="13">
    <location>
        <begin position="199"/>
        <end position="202"/>
    </location>
    <ligand>
        <name>substrate</name>
    </ligand>
</feature>
<sequence length="782" mass="88379">MDFDLSKINPPSADTPVYKDDCMFSFDTAFDDEGLDICMTCYQAFSRSKFDYTSQHSMLYDHHLFLNYRKVVKQRDIQKQHQHQPLKMLKLEVKEETEDDLFETKASVYDASIDATFPLSTKGLPEKLVITAKAIIRATSSEKKQEIKAWQQEIQPCRHSQKIEQIERSKHASLHQCDDCELDENLWICLECGNIGCGRSQFGGVPGNSHAVAHRKDHPDHHVAVKLGSLSTESADCYCYTCDDEVKVPLLAVYLKTYGIDLSHFIKTEKNLTELQIEQNVKWDFSMDSVSGESLIPVFGSGLTGFKNLGNSCYLASILQVIYSIPSFMNAYFSPDEGMPMEKIVGNTDPASDLETQMYKLGDGLLSGRYSVPDSFTTEKIKYQRGIRPSGFKSLIGKGHPEFSTMLQQDAFEFWLYLVSELDKQHIIGSGSEVPTEVFKCVLENKLKCTHCGGISLTKEVCDSVSVPVEEHLISTDDDGTRKYAFTTMEKCFNGWHQAETIDYQCKQCQGQKQGALKSQGFKTYPEYLVVNPQRIKLENWVPMKLMVPIKFNESLDLNSFKSEGKKDDEVELPKGEEDDTTFQFNANALEALISMGFPENRCKRALYTTGNRDAETASNWLFEHMDDSGIDEPFKVAANQPDSCKVSLKDVETLTSMGFGAKLAKKALIVNEGNVQQSVEWLFANPDDDGNIPKQPVKYDPAHKVKELEHMISNSSKYQLLGVVCHKGTSIHSGHYVAFVKKQVEGEERWVLFNDEKVVLAGEESLKEIEVSGYLYVYKRK</sequence>
<dbReference type="PROSITE" id="PS00972">
    <property type="entry name" value="USP_1"/>
    <property type="match status" value="1"/>
</dbReference>
<evidence type="ECO:0000313" key="20">
    <source>
        <dbReference type="EMBL" id="QPG73520.1"/>
    </source>
</evidence>
<dbReference type="PIRSF" id="PIRSF016308">
    <property type="entry name" value="UBP"/>
    <property type="match status" value="1"/>
</dbReference>
<dbReference type="InterPro" id="IPR001394">
    <property type="entry name" value="Peptidase_C19_UCH"/>
</dbReference>
<protein>
    <recommendedName>
        <fullName evidence="11 16">Ubiquitin carboxyl-terminal hydrolase</fullName>
        <ecNumber evidence="11 16">3.4.19.12</ecNumber>
    </recommendedName>
</protein>
<keyword evidence="8 11" id="KW-0378">Hydrolase</keyword>
<dbReference type="EMBL" id="CP064812">
    <property type="protein sequence ID" value="QPG73520.1"/>
    <property type="molecule type" value="Genomic_DNA"/>
</dbReference>
<evidence type="ECO:0000256" key="8">
    <source>
        <dbReference type="ARBA" id="ARBA00022801"/>
    </source>
</evidence>
<feature type="binding site" evidence="13">
    <location>
        <position position="243"/>
    </location>
    <ligand>
        <name>substrate</name>
    </ligand>
</feature>
<dbReference type="SUPFAM" id="SSF54001">
    <property type="entry name" value="Cysteine proteinases"/>
    <property type="match status" value="1"/>
</dbReference>
<evidence type="ECO:0000256" key="10">
    <source>
        <dbReference type="ARBA" id="ARBA00022833"/>
    </source>
</evidence>
<reference evidence="20" key="1">
    <citation type="submission" date="2020-10" db="EMBL/GenBank/DDBJ databases">
        <authorList>
            <person name="Roach M.J.R."/>
        </authorList>
    </citation>
    <scope>NUCLEOTIDE SEQUENCE</scope>
    <source>
        <strain evidence="20">CBS 1945</strain>
    </source>
</reference>
<evidence type="ECO:0000256" key="13">
    <source>
        <dbReference type="PIRSR" id="PIRSR016308-2"/>
    </source>
</evidence>
<dbReference type="InterPro" id="IPR028889">
    <property type="entry name" value="USP"/>
</dbReference>
<dbReference type="InterPro" id="IPR009060">
    <property type="entry name" value="UBA-like_sf"/>
</dbReference>
<keyword evidence="4 11" id="KW-0479">Metal-binding</keyword>
<evidence type="ECO:0000256" key="12">
    <source>
        <dbReference type="PIRSR" id="PIRSR016308-1"/>
    </source>
</evidence>
<evidence type="ECO:0000256" key="1">
    <source>
        <dbReference type="ARBA" id="ARBA00000707"/>
    </source>
</evidence>
<feature type="binding site" evidence="14">
    <location>
        <position position="180"/>
    </location>
    <ligand>
        <name>Zn(2+)</name>
        <dbReference type="ChEBI" id="CHEBI:29105"/>
    </ligand>
</feature>
<dbReference type="InterPro" id="IPR001607">
    <property type="entry name" value="Znf_UBP"/>
</dbReference>
<feature type="active site" description="Proton acceptor" evidence="12">
    <location>
        <position position="736"/>
    </location>
</feature>
<dbReference type="Pfam" id="PF00627">
    <property type="entry name" value="UBA"/>
    <property type="match status" value="1"/>
</dbReference>
<proteinExistence type="inferred from homology"/>
<dbReference type="RefSeq" id="XP_038777085.1">
    <property type="nucleotide sequence ID" value="XM_038921157.1"/>
</dbReference>
<feature type="binding site" evidence="13">
    <location>
        <position position="240"/>
    </location>
    <ligand>
        <name>substrate</name>
    </ligand>
</feature>
<dbReference type="InterPro" id="IPR015940">
    <property type="entry name" value="UBA"/>
</dbReference>
<feature type="domain" description="UBA" evidence="17">
    <location>
        <begin position="577"/>
        <end position="625"/>
    </location>
</feature>
<feature type="domain" description="UBA" evidence="17">
    <location>
        <begin position="646"/>
        <end position="686"/>
    </location>
</feature>
<dbReference type="GO" id="GO:0004843">
    <property type="term" value="F:cysteine-type deubiquitinase activity"/>
    <property type="evidence" value="ECO:0007669"/>
    <property type="project" value="UniProtKB-UniRule"/>
</dbReference>